<dbReference type="GO" id="GO:0016747">
    <property type="term" value="F:acyltransferase activity, transferring groups other than amino-acyl groups"/>
    <property type="evidence" value="ECO:0007669"/>
    <property type="project" value="InterPro"/>
</dbReference>
<feature type="transmembrane region" description="Helical" evidence="1">
    <location>
        <begin position="189"/>
        <end position="207"/>
    </location>
</feature>
<evidence type="ECO:0000313" key="4">
    <source>
        <dbReference type="EMBL" id="ABZ98144.1"/>
    </source>
</evidence>
<organism evidence="4 5">
    <name type="scientific">Leptospira biflexa serovar Patoc (strain Patoc 1 / ATCC 23582 / Paris)</name>
    <dbReference type="NCBI Taxonomy" id="456481"/>
    <lineage>
        <taxon>Bacteria</taxon>
        <taxon>Pseudomonadati</taxon>
        <taxon>Spirochaetota</taxon>
        <taxon>Spirochaetia</taxon>
        <taxon>Leptospirales</taxon>
        <taxon>Leptospiraceae</taxon>
        <taxon>Leptospira</taxon>
    </lineage>
</organism>
<feature type="transmembrane region" description="Helical" evidence="1">
    <location>
        <begin position="96"/>
        <end position="118"/>
    </location>
</feature>
<dbReference type="STRING" id="456481.LEPBI_I2042"/>
<dbReference type="EMBL" id="CP000786">
    <property type="protein sequence ID" value="ABZ98144.1"/>
    <property type="molecule type" value="Genomic_DNA"/>
</dbReference>
<feature type="transmembrane region" description="Helical" evidence="1">
    <location>
        <begin position="346"/>
        <end position="365"/>
    </location>
</feature>
<proteinExistence type="predicted"/>
<dbReference type="SUPFAM" id="SSF52266">
    <property type="entry name" value="SGNH hydrolase"/>
    <property type="match status" value="1"/>
</dbReference>
<dbReference type="AlphaFoldDB" id="B0SSQ4"/>
<accession>B0SSQ4</accession>
<dbReference type="InterPro" id="IPR043968">
    <property type="entry name" value="SGNH"/>
</dbReference>
<evidence type="ECO:0000259" key="2">
    <source>
        <dbReference type="Pfam" id="PF01757"/>
    </source>
</evidence>
<dbReference type="GO" id="GO:0009103">
    <property type="term" value="P:lipopolysaccharide biosynthetic process"/>
    <property type="evidence" value="ECO:0007669"/>
    <property type="project" value="TreeGrafter"/>
</dbReference>
<reference evidence="4 5" key="1">
    <citation type="journal article" date="2008" name="PLoS ONE">
        <title>Genome sequence of the saprophyte Leptospira biflexa provides insights into the evolution of Leptospira and the pathogenesis of leptospirosis.</title>
        <authorList>
            <person name="Picardeau M."/>
            <person name="Bulach D.M."/>
            <person name="Bouchier C."/>
            <person name="Zuerner R.L."/>
            <person name="Zidane N."/>
            <person name="Wilson P.J."/>
            <person name="Creno S."/>
            <person name="Kuczek E.S."/>
            <person name="Bommezzadri S."/>
            <person name="Davis J.C."/>
            <person name="McGrath A."/>
            <person name="Johnson M.J."/>
            <person name="Boursaux-Eude C."/>
            <person name="Seemann T."/>
            <person name="Rouy Z."/>
            <person name="Coppel R.L."/>
            <person name="Rood J.I."/>
            <person name="Lajus A."/>
            <person name="Davies J.K."/>
            <person name="Medigue C."/>
            <person name="Adler B."/>
        </authorList>
    </citation>
    <scope>NUCLEOTIDE SEQUENCE [LARGE SCALE GENOMIC DNA]</scope>
    <source>
        <strain evidence="5">Patoc 1 / ATCC 23582 / Paris</strain>
    </source>
</reference>
<feature type="transmembrane region" description="Helical" evidence="1">
    <location>
        <begin position="252"/>
        <end position="273"/>
    </location>
</feature>
<protein>
    <submittedName>
        <fullName evidence="4">Putative acyltransferase putative membrane protein</fullName>
    </submittedName>
</protein>
<keyword evidence="4" id="KW-0808">Transferase</keyword>
<dbReference type="HOGENOM" id="CLU_005679_10_3_12"/>
<feature type="domain" description="SGNH" evidence="3">
    <location>
        <begin position="460"/>
        <end position="686"/>
    </location>
</feature>
<name>B0SSQ4_LEPBP</name>
<feature type="transmembrane region" description="Helical" evidence="1">
    <location>
        <begin position="130"/>
        <end position="150"/>
    </location>
</feature>
<sequence>MNTKKWISAKIKWTMDRLRPASPLQMYRKEIDGLRAIAIIAVILNHIKHEMSPNGYLGVDLFFVISGYVITKSLLEKETTSFVSFLKQFWTRRVKRLLPALLFTVVVSVTITFLFSSHESHHTTMSIETGLFSLIGMGNLFLANMATDYFSTTAELNAFTHTWSLGVEEQFYLFFPILFWLFFHQKKRVIPFFIILSALTLLSIFVYRNNFDKQPIKAFYFVHNRFWELSLGSLVFLICDALQNNSNQIRKLYQLTANVVLPVCLVSLLYFLLNPNAKTHPSINDTLLVSLLTSAILLFSHETNKVIGFLQWKPLQWIGLLSYSLYLWHWPVITFFRWTYGITTTLIPLILFLCFAFAMISYYWIETPARKKEWKWKHWNANGRFSPVSIGISSSIILILLIRLGLYPFYLNGKFFLGETANLESKGVHNLLQPVSFGEEIWDPNQCVLVNNKDLSKQISMKTCTLGKKFNHKRNSLVIGNSYSVAMAPMFQSLIESNSSVTITSSLGSAPTPNLSFTSKWENTSHYYWDQLIPELIKELKPNDHVIMVFDINGLTDEVENIKLFQVELNNFISQLKAKKINLILQHTIPFMRDSNCTPDMAIKQWWHFHLDPPCHYFSKEETIFKRKPLTTALQELQNRHSNFYVLDLLDVFCPDTVCRFQHPNGQFLYRDEFSHPSKEASKLAKGTLLKLVESIKE</sequence>
<dbReference type="InterPro" id="IPR050879">
    <property type="entry name" value="Acyltransferase_3"/>
</dbReference>
<keyword evidence="1" id="KW-1133">Transmembrane helix</keyword>
<evidence type="ECO:0000313" key="5">
    <source>
        <dbReference type="Proteomes" id="UP000001847"/>
    </source>
</evidence>
<feature type="domain" description="Acyltransferase 3" evidence="2">
    <location>
        <begin position="29"/>
        <end position="360"/>
    </location>
</feature>
<feature type="transmembrane region" description="Helical" evidence="1">
    <location>
        <begin position="385"/>
        <end position="410"/>
    </location>
</feature>
<dbReference type="Proteomes" id="UP000001847">
    <property type="component" value="Chromosome I"/>
</dbReference>
<feature type="transmembrane region" description="Helical" evidence="1">
    <location>
        <begin position="162"/>
        <end position="183"/>
    </location>
</feature>
<keyword evidence="1" id="KW-0812">Transmembrane</keyword>
<dbReference type="InterPro" id="IPR002656">
    <property type="entry name" value="Acyl_transf_3_dom"/>
</dbReference>
<dbReference type="Pfam" id="PF01757">
    <property type="entry name" value="Acyl_transf_3"/>
    <property type="match status" value="1"/>
</dbReference>
<keyword evidence="5" id="KW-1185">Reference proteome</keyword>
<evidence type="ECO:0000256" key="1">
    <source>
        <dbReference type="SAM" id="Phobius"/>
    </source>
</evidence>
<gene>
    <name evidence="4" type="ordered locus">LEPBI_I2042</name>
</gene>
<keyword evidence="4" id="KW-0012">Acyltransferase</keyword>
<evidence type="ECO:0000259" key="3">
    <source>
        <dbReference type="Pfam" id="PF19040"/>
    </source>
</evidence>
<dbReference type="Pfam" id="PF19040">
    <property type="entry name" value="SGNH"/>
    <property type="match status" value="1"/>
</dbReference>
<dbReference type="GO" id="GO:0016020">
    <property type="term" value="C:membrane"/>
    <property type="evidence" value="ECO:0007669"/>
    <property type="project" value="TreeGrafter"/>
</dbReference>
<keyword evidence="1" id="KW-0472">Membrane</keyword>
<dbReference type="PANTHER" id="PTHR23028:SF53">
    <property type="entry name" value="ACYL_TRANSF_3 DOMAIN-CONTAINING PROTEIN"/>
    <property type="match status" value="1"/>
</dbReference>
<dbReference type="PANTHER" id="PTHR23028">
    <property type="entry name" value="ACETYLTRANSFERASE"/>
    <property type="match status" value="1"/>
</dbReference>
<dbReference type="KEGG" id="lbi:LEPBI_I2042"/>
<feature type="transmembrane region" description="Helical" evidence="1">
    <location>
        <begin position="320"/>
        <end position="340"/>
    </location>
</feature>
<feature type="transmembrane region" description="Helical" evidence="1">
    <location>
        <begin position="279"/>
        <end position="299"/>
    </location>
</feature>